<dbReference type="VEuPathDB" id="FungiDB:ASPSYDRAFT_28072"/>
<dbReference type="RefSeq" id="XP_040706241.1">
    <property type="nucleotide sequence ID" value="XM_040844471.1"/>
</dbReference>
<comment type="subcellular location">
    <subcellularLocation>
        <location evidence="1">Membrane</location>
        <topology evidence="1">Multi-pass membrane protein</topology>
    </subcellularLocation>
</comment>
<dbReference type="EMBL" id="KV878583">
    <property type="protein sequence ID" value="OJJ62435.1"/>
    <property type="molecule type" value="Genomic_DNA"/>
</dbReference>
<keyword evidence="3 7" id="KW-1133">Transmembrane helix</keyword>
<dbReference type="Pfam" id="PF20684">
    <property type="entry name" value="Fung_rhodopsin"/>
    <property type="match status" value="1"/>
</dbReference>
<dbReference type="Proteomes" id="UP000184356">
    <property type="component" value="Unassembled WGS sequence"/>
</dbReference>
<dbReference type="InterPro" id="IPR052337">
    <property type="entry name" value="SAT4-like"/>
</dbReference>
<dbReference type="GeneID" id="63760544"/>
<feature type="transmembrane region" description="Helical" evidence="7">
    <location>
        <begin position="57"/>
        <end position="82"/>
    </location>
</feature>
<dbReference type="OrthoDB" id="4525788at2759"/>
<evidence type="ECO:0000256" key="6">
    <source>
        <dbReference type="SAM" id="MobiDB-lite"/>
    </source>
</evidence>
<gene>
    <name evidence="9" type="ORF">ASPSYDRAFT_28072</name>
</gene>
<feature type="transmembrane region" description="Helical" evidence="7">
    <location>
        <begin position="23"/>
        <end position="45"/>
    </location>
</feature>
<sequence length="396" mass="44129">MEGPMMKRDADGNNGGTAHMTTVVRAIVLVLAILTTLVCGLRLYLRKFVLRSFGLDDWMVMLALIAVNTFSAMAFTITYFGLGADTVNVSAEDLVVWFKIQFGTECCYLIVGALVKFSLTIFILRLFPNKSIHIAGLSTMAFIAVFTIAMTFALAFQCRPAHAAYDKSITDAECWSPHTHYAVLMTQGVIMFVLDVLILSLPIRPIWNLQMPVKKRLMILGLFAIGFLACIAALVRFSTLSYTQDSTNFTKSASSSLIWMVVEFNLGLMSGSLSSLRKLFKSGPLHISSSYPNNGTGTGTSSMRDPTRSATATDLKHLSTRQPWKGIRKDTEITRVFETNTSQERIAPIYGQGELMTTSNAYAEAEKERKRERKQEREMENRKMGKGYEEFDAELS</sequence>
<dbReference type="AlphaFoldDB" id="A0A1L9TST9"/>
<feature type="domain" description="Rhodopsin" evidence="8">
    <location>
        <begin position="41"/>
        <end position="281"/>
    </location>
</feature>
<evidence type="ECO:0000256" key="1">
    <source>
        <dbReference type="ARBA" id="ARBA00004141"/>
    </source>
</evidence>
<proteinExistence type="inferred from homology"/>
<feature type="region of interest" description="Disordered" evidence="6">
    <location>
        <begin position="357"/>
        <end position="396"/>
    </location>
</feature>
<evidence type="ECO:0000256" key="7">
    <source>
        <dbReference type="SAM" id="Phobius"/>
    </source>
</evidence>
<dbReference type="PANTHER" id="PTHR33048:SF47">
    <property type="entry name" value="INTEGRAL MEMBRANE PROTEIN-RELATED"/>
    <property type="match status" value="1"/>
</dbReference>
<dbReference type="InterPro" id="IPR049326">
    <property type="entry name" value="Rhodopsin_dom_fungi"/>
</dbReference>
<dbReference type="GO" id="GO:0016020">
    <property type="term" value="C:membrane"/>
    <property type="evidence" value="ECO:0007669"/>
    <property type="project" value="UniProtKB-SubCell"/>
</dbReference>
<feature type="transmembrane region" description="Helical" evidence="7">
    <location>
        <begin position="134"/>
        <end position="156"/>
    </location>
</feature>
<evidence type="ECO:0000256" key="5">
    <source>
        <dbReference type="ARBA" id="ARBA00038359"/>
    </source>
</evidence>
<accession>A0A1L9TST9</accession>
<dbReference type="PANTHER" id="PTHR33048">
    <property type="entry name" value="PTH11-LIKE INTEGRAL MEMBRANE PROTEIN (AFU_ORTHOLOGUE AFUA_5G11245)"/>
    <property type="match status" value="1"/>
</dbReference>
<evidence type="ECO:0000256" key="4">
    <source>
        <dbReference type="ARBA" id="ARBA00023136"/>
    </source>
</evidence>
<evidence type="ECO:0000313" key="9">
    <source>
        <dbReference type="EMBL" id="OJJ62435.1"/>
    </source>
</evidence>
<evidence type="ECO:0000256" key="2">
    <source>
        <dbReference type="ARBA" id="ARBA00022692"/>
    </source>
</evidence>
<evidence type="ECO:0000313" key="10">
    <source>
        <dbReference type="Proteomes" id="UP000184356"/>
    </source>
</evidence>
<dbReference type="STRING" id="1036612.A0A1L9TST9"/>
<evidence type="ECO:0000256" key="3">
    <source>
        <dbReference type="ARBA" id="ARBA00022989"/>
    </source>
</evidence>
<evidence type="ECO:0000259" key="8">
    <source>
        <dbReference type="Pfam" id="PF20684"/>
    </source>
</evidence>
<feature type="transmembrane region" description="Helical" evidence="7">
    <location>
        <begin position="181"/>
        <end position="205"/>
    </location>
</feature>
<keyword evidence="2 7" id="KW-0812">Transmembrane</keyword>
<protein>
    <recommendedName>
        <fullName evidence="8">Rhodopsin domain-containing protein</fullName>
    </recommendedName>
</protein>
<comment type="similarity">
    <text evidence="5">Belongs to the SAT4 family.</text>
</comment>
<keyword evidence="10" id="KW-1185">Reference proteome</keyword>
<keyword evidence="4 7" id="KW-0472">Membrane</keyword>
<name>A0A1L9TST9_9EURO</name>
<feature type="transmembrane region" description="Helical" evidence="7">
    <location>
        <begin position="102"/>
        <end position="127"/>
    </location>
</feature>
<organism evidence="9 10">
    <name type="scientific">Aspergillus sydowii CBS 593.65</name>
    <dbReference type="NCBI Taxonomy" id="1036612"/>
    <lineage>
        <taxon>Eukaryota</taxon>
        <taxon>Fungi</taxon>
        <taxon>Dikarya</taxon>
        <taxon>Ascomycota</taxon>
        <taxon>Pezizomycotina</taxon>
        <taxon>Eurotiomycetes</taxon>
        <taxon>Eurotiomycetidae</taxon>
        <taxon>Eurotiales</taxon>
        <taxon>Aspergillaceae</taxon>
        <taxon>Aspergillus</taxon>
        <taxon>Aspergillus subgen. Nidulantes</taxon>
    </lineage>
</organism>
<reference evidence="10" key="1">
    <citation type="journal article" date="2017" name="Genome Biol.">
        <title>Comparative genomics reveals high biological diversity and specific adaptations in the industrially and medically important fungal genus Aspergillus.</title>
        <authorList>
            <person name="de Vries R.P."/>
            <person name="Riley R."/>
            <person name="Wiebenga A."/>
            <person name="Aguilar-Osorio G."/>
            <person name="Amillis S."/>
            <person name="Uchima C.A."/>
            <person name="Anderluh G."/>
            <person name="Asadollahi M."/>
            <person name="Askin M."/>
            <person name="Barry K."/>
            <person name="Battaglia E."/>
            <person name="Bayram O."/>
            <person name="Benocci T."/>
            <person name="Braus-Stromeyer S.A."/>
            <person name="Caldana C."/>
            <person name="Canovas D."/>
            <person name="Cerqueira G.C."/>
            <person name="Chen F."/>
            <person name="Chen W."/>
            <person name="Choi C."/>
            <person name="Clum A."/>
            <person name="Dos Santos R.A."/>
            <person name="Damasio A.R."/>
            <person name="Diallinas G."/>
            <person name="Emri T."/>
            <person name="Fekete E."/>
            <person name="Flipphi M."/>
            <person name="Freyberg S."/>
            <person name="Gallo A."/>
            <person name="Gournas C."/>
            <person name="Habgood R."/>
            <person name="Hainaut M."/>
            <person name="Harispe M.L."/>
            <person name="Henrissat B."/>
            <person name="Hilden K.S."/>
            <person name="Hope R."/>
            <person name="Hossain A."/>
            <person name="Karabika E."/>
            <person name="Karaffa L."/>
            <person name="Karanyi Z."/>
            <person name="Krasevec N."/>
            <person name="Kuo A."/>
            <person name="Kusch H."/>
            <person name="LaButti K."/>
            <person name="Lagendijk E.L."/>
            <person name="Lapidus A."/>
            <person name="Levasseur A."/>
            <person name="Lindquist E."/>
            <person name="Lipzen A."/>
            <person name="Logrieco A.F."/>
            <person name="MacCabe A."/>
            <person name="Maekelae M.R."/>
            <person name="Malavazi I."/>
            <person name="Melin P."/>
            <person name="Meyer V."/>
            <person name="Mielnichuk N."/>
            <person name="Miskei M."/>
            <person name="Molnar A.P."/>
            <person name="Mule G."/>
            <person name="Ngan C.Y."/>
            <person name="Orejas M."/>
            <person name="Orosz E."/>
            <person name="Ouedraogo J.P."/>
            <person name="Overkamp K.M."/>
            <person name="Park H.-S."/>
            <person name="Perrone G."/>
            <person name="Piumi F."/>
            <person name="Punt P.J."/>
            <person name="Ram A.F."/>
            <person name="Ramon A."/>
            <person name="Rauscher S."/>
            <person name="Record E."/>
            <person name="Riano-Pachon D.M."/>
            <person name="Robert V."/>
            <person name="Roehrig J."/>
            <person name="Ruller R."/>
            <person name="Salamov A."/>
            <person name="Salih N.S."/>
            <person name="Samson R.A."/>
            <person name="Sandor E."/>
            <person name="Sanguinetti M."/>
            <person name="Schuetze T."/>
            <person name="Sepcic K."/>
            <person name="Shelest E."/>
            <person name="Sherlock G."/>
            <person name="Sophianopoulou V."/>
            <person name="Squina F.M."/>
            <person name="Sun H."/>
            <person name="Susca A."/>
            <person name="Todd R.B."/>
            <person name="Tsang A."/>
            <person name="Unkles S.E."/>
            <person name="van de Wiele N."/>
            <person name="van Rossen-Uffink D."/>
            <person name="Oliveira J.V."/>
            <person name="Vesth T.C."/>
            <person name="Visser J."/>
            <person name="Yu J.-H."/>
            <person name="Zhou M."/>
            <person name="Andersen M.R."/>
            <person name="Archer D.B."/>
            <person name="Baker S.E."/>
            <person name="Benoit I."/>
            <person name="Brakhage A.A."/>
            <person name="Braus G.H."/>
            <person name="Fischer R."/>
            <person name="Frisvad J.C."/>
            <person name="Goldman G.H."/>
            <person name="Houbraken J."/>
            <person name="Oakley B."/>
            <person name="Pocsi I."/>
            <person name="Scazzocchio C."/>
            <person name="Seiboth B."/>
            <person name="vanKuyk P.A."/>
            <person name="Wortman J."/>
            <person name="Dyer P.S."/>
            <person name="Grigoriev I.V."/>
        </authorList>
    </citation>
    <scope>NUCLEOTIDE SEQUENCE [LARGE SCALE GENOMIC DNA]</scope>
    <source>
        <strain evidence="10">CBS 593.65</strain>
    </source>
</reference>
<feature type="transmembrane region" description="Helical" evidence="7">
    <location>
        <begin position="217"/>
        <end position="237"/>
    </location>
</feature>
<feature type="compositionally biased region" description="Basic and acidic residues" evidence="6">
    <location>
        <begin position="364"/>
        <end position="389"/>
    </location>
</feature>